<dbReference type="GO" id="GO:0051213">
    <property type="term" value="F:dioxygenase activity"/>
    <property type="evidence" value="ECO:0007669"/>
    <property type="project" value="UniProtKB-KW"/>
</dbReference>
<dbReference type="PANTHER" id="PTHR21366">
    <property type="entry name" value="GLYOXALASE FAMILY PROTEIN"/>
    <property type="match status" value="1"/>
</dbReference>
<dbReference type="SUPFAM" id="SSF54593">
    <property type="entry name" value="Glyoxalase/Bleomycin resistance protein/Dihydroxybiphenyl dioxygenase"/>
    <property type="match status" value="1"/>
</dbReference>
<dbReference type="CDD" id="cd07252">
    <property type="entry name" value="BphC1-RGP6_N_like"/>
    <property type="match status" value="1"/>
</dbReference>
<dbReference type="Pfam" id="PF00903">
    <property type="entry name" value="Glyoxalase"/>
    <property type="match status" value="1"/>
</dbReference>
<protein>
    <submittedName>
        <fullName evidence="2">Glyoxalase/bleomycin resistance protein/dioxygenase</fullName>
    </submittedName>
</protein>
<accession>Q47GE7</accession>
<evidence type="ECO:0000313" key="2">
    <source>
        <dbReference type="EMBL" id="AAZ46084.1"/>
    </source>
</evidence>
<dbReference type="EMBL" id="CP000089">
    <property type="protein sequence ID" value="AAZ46084.1"/>
    <property type="molecule type" value="Genomic_DNA"/>
</dbReference>
<keyword evidence="2" id="KW-0560">Oxidoreductase</keyword>
<dbReference type="InterPro" id="IPR029068">
    <property type="entry name" value="Glyas_Bleomycin-R_OHBP_Dase"/>
</dbReference>
<feature type="domain" description="VOC" evidence="1">
    <location>
        <begin position="6"/>
        <end position="121"/>
    </location>
</feature>
<dbReference type="InterPro" id="IPR037523">
    <property type="entry name" value="VOC_core"/>
</dbReference>
<dbReference type="OrthoDB" id="9803142at2"/>
<dbReference type="Gene3D" id="3.10.180.10">
    <property type="entry name" value="2,3-Dihydroxybiphenyl 1,2-Dioxygenase, domain 1"/>
    <property type="match status" value="2"/>
</dbReference>
<dbReference type="PROSITE" id="PS51819">
    <property type="entry name" value="VOC"/>
    <property type="match status" value="2"/>
</dbReference>
<dbReference type="InterPro" id="IPR050383">
    <property type="entry name" value="GlyoxalaseI/FosfomycinResist"/>
</dbReference>
<dbReference type="STRING" id="159087.Daro_1335"/>
<keyword evidence="2" id="KW-0223">Dioxygenase</keyword>
<dbReference type="CDD" id="cd07237">
    <property type="entry name" value="BphC1-RGP6_C_like"/>
    <property type="match status" value="1"/>
</dbReference>
<dbReference type="KEGG" id="dar:Daro_1335"/>
<dbReference type="eggNOG" id="COG0346">
    <property type="taxonomic scope" value="Bacteria"/>
</dbReference>
<dbReference type="InterPro" id="IPR004360">
    <property type="entry name" value="Glyas_Fos-R_dOase_dom"/>
</dbReference>
<dbReference type="PANTHER" id="PTHR21366:SF14">
    <property type="entry name" value="GLYOXALASE DOMAIN-CONTAINING PROTEIN 5"/>
    <property type="match status" value="1"/>
</dbReference>
<dbReference type="Pfam" id="PF22632">
    <property type="entry name" value="BphC_D1"/>
    <property type="match status" value="1"/>
</dbReference>
<sequence>MAQVKRLAYVEIEVSDLNEWRRFAREVLACEVVDGADPKNEWLRIDDRPWRVHLSLGPKNDLAVIGLEVDCLEDLETIQARLVSAGHQVREGSKAECSVRGVQSLLFFVDPSGMSVELSYGSLMRPQSPCNTPIAHGGFVTANQGLGHLMLSVEDVPAVHRFYCDMLGFVTSDLVSTPDYGGLKGDFVFMRCNERHHSVAIGFLPIGRRLGHLMLQVKEFDDVGRGLDRVLRSGFRQTRALGRHINDRMFSFYVESPSGIQIEYGWGGVEVEEGSNDVKTYDVTSVWGHQHLLKK</sequence>
<organism evidence="2">
    <name type="scientific">Dechloromonas aromatica (strain RCB)</name>
    <dbReference type="NCBI Taxonomy" id="159087"/>
    <lineage>
        <taxon>Bacteria</taxon>
        <taxon>Pseudomonadati</taxon>
        <taxon>Pseudomonadota</taxon>
        <taxon>Betaproteobacteria</taxon>
        <taxon>Rhodocyclales</taxon>
        <taxon>Azonexaceae</taxon>
        <taxon>Dechloromonas</taxon>
    </lineage>
</organism>
<gene>
    <name evidence="2" type="ordered locus">Daro_1335</name>
</gene>
<proteinExistence type="predicted"/>
<reference evidence="2" key="1">
    <citation type="submission" date="2005-08" db="EMBL/GenBank/DDBJ databases">
        <title>Complete sequence of Dechloromonas aromatica RCB.</title>
        <authorList>
            <person name="Salinero K.K."/>
            <person name="Copeland A."/>
            <person name="Lucas S."/>
            <person name="Lapidus A."/>
            <person name="Barry K."/>
            <person name="Detter J.C."/>
            <person name="Glavina T."/>
            <person name="Hammon N."/>
            <person name="Israni S."/>
            <person name="Pitluck S."/>
            <person name="Di Bartolo G."/>
            <person name="Trong S."/>
            <person name="Schmutz J."/>
            <person name="Larimer F."/>
            <person name="Land M."/>
            <person name="Ivanova N."/>
            <person name="Richardson P."/>
        </authorList>
    </citation>
    <scope>NUCLEOTIDE SEQUENCE</scope>
    <source>
        <strain evidence="2">RCB</strain>
    </source>
</reference>
<dbReference type="HOGENOM" id="CLU_052361_2_0_4"/>
<feature type="domain" description="VOC" evidence="1">
    <location>
        <begin position="145"/>
        <end position="267"/>
    </location>
</feature>
<name>Q47GE7_DECAR</name>
<evidence type="ECO:0000259" key="1">
    <source>
        <dbReference type="PROSITE" id="PS51819"/>
    </source>
</evidence>
<dbReference type="AlphaFoldDB" id="Q47GE7"/>